<dbReference type="Gene3D" id="3.40.50.1820">
    <property type="entry name" value="alpha/beta hydrolase"/>
    <property type="match status" value="1"/>
</dbReference>
<comment type="similarity">
    <text evidence="1">Belongs to the AB hydrolase superfamily. Lipase family.</text>
</comment>
<gene>
    <name evidence="5" type="ORF">SVIM_LOCUS109974</name>
</gene>
<keyword evidence="2" id="KW-0378">Hydrolase</keyword>
<dbReference type="AlphaFoldDB" id="A0A6N2KMC0"/>
<keyword evidence="3" id="KW-0442">Lipid degradation</keyword>
<sequence>MRYSFFESQDDTTWIRGHSLDTRRPHRISTFRFFSKNLAWPKVRSNVGNWIGYAAVSNDTKHFGRRDVAIAWRGTVTRLEWIADLMDFLKLISGKKIPCPDPTAKVESGFLDLYSDKYENCGFCKYSAREQILVSGG</sequence>
<proteinExistence type="inferred from homology"/>
<evidence type="ECO:0000256" key="2">
    <source>
        <dbReference type="ARBA" id="ARBA00022801"/>
    </source>
</evidence>
<evidence type="ECO:0000256" key="3">
    <source>
        <dbReference type="ARBA" id="ARBA00022963"/>
    </source>
</evidence>
<evidence type="ECO:0000256" key="4">
    <source>
        <dbReference type="ARBA" id="ARBA00023098"/>
    </source>
</evidence>
<protein>
    <recommendedName>
        <fullName evidence="6">Phospholipase A1</fullName>
    </recommendedName>
</protein>
<keyword evidence="4" id="KW-0443">Lipid metabolism</keyword>
<name>A0A6N2KMC0_SALVM</name>
<dbReference type="GO" id="GO:0016042">
    <property type="term" value="P:lipid catabolic process"/>
    <property type="evidence" value="ECO:0007669"/>
    <property type="project" value="UniProtKB-KW"/>
</dbReference>
<dbReference type="PANTHER" id="PTHR31403:SF51">
    <property type="entry name" value="PHOSPHOLIPASE A1-IGAMMA2, CHLOROPLASTIC"/>
    <property type="match status" value="1"/>
</dbReference>
<dbReference type="GO" id="GO:0004620">
    <property type="term" value="F:phospholipase activity"/>
    <property type="evidence" value="ECO:0007669"/>
    <property type="project" value="TreeGrafter"/>
</dbReference>
<dbReference type="PANTHER" id="PTHR31403">
    <property type="entry name" value="PHOSPHOLIPASE A1-IBETA2, CHLOROPLASTIC"/>
    <property type="match status" value="1"/>
</dbReference>
<organism evidence="5">
    <name type="scientific">Salix viminalis</name>
    <name type="common">Common osier</name>
    <name type="synonym">Basket willow</name>
    <dbReference type="NCBI Taxonomy" id="40686"/>
    <lineage>
        <taxon>Eukaryota</taxon>
        <taxon>Viridiplantae</taxon>
        <taxon>Streptophyta</taxon>
        <taxon>Embryophyta</taxon>
        <taxon>Tracheophyta</taxon>
        <taxon>Spermatophyta</taxon>
        <taxon>Magnoliopsida</taxon>
        <taxon>eudicotyledons</taxon>
        <taxon>Gunneridae</taxon>
        <taxon>Pentapetalae</taxon>
        <taxon>rosids</taxon>
        <taxon>fabids</taxon>
        <taxon>Malpighiales</taxon>
        <taxon>Salicaceae</taxon>
        <taxon>Saliceae</taxon>
        <taxon>Salix</taxon>
    </lineage>
</organism>
<accession>A0A6N2KMC0</accession>
<dbReference type="EMBL" id="CAADRP010000557">
    <property type="protein sequence ID" value="VFU29733.1"/>
    <property type="molecule type" value="Genomic_DNA"/>
</dbReference>
<dbReference type="InterPro" id="IPR029058">
    <property type="entry name" value="AB_hydrolase_fold"/>
</dbReference>
<evidence type="ECO:0008006" key="6">
    <source>
        <dbReference type="Google" id="ProtNLM"/>
    </source>
</evidence>
<reference evidence="5" key="1">
    <citation type="submission" date="2019-03" db="EMBL/GenBank/DDBJ databases">
        <authorList>
            <person name="Mank J."/>
            <person name="Almeida P."/>
        </authorList>
    </citation>
    <scope>NUCLEOTIDE SEQUENCE</scope>
    <source>
        <strain evidence="5">78183</strain>
    </source>
</reference>
<evidence type="ECO:0000313" key="5">
    <source>
        <dbReference type="EMBL" id="VFU29733.1"/>
    </source>
</evidence>
<evidence type="ECO:0000256" key="1">
    <source>
        <dbReference type="ARBA" id="ARBA00010701"/>
    </source>
</evidence>